<dbReference type="Gene3D" id="3.20.20.70">
    <property type="entry name" value="Aldolase class I"/>
    <property type="match status" value="1"/>
</dbReference>
<dbReference type="SMART" id="SM00876">
    <property type="entry name" value="BATS"/>
    <property type="match status" value="1"/>
</dbReference>
<evidence type="ECO:0000256" key="2">
    <source>
        <dbReference type="ARBA" id="ARBA00022485"/>
    </source>
</evidence>
<dbReference type="EC" id="4.1.99.19" evidence="8"/>
<dbReference type="EMBL" id="JABXYM010000001">
    <property type="protein sequence ID" value="MCR6096934.1"/>
    <property type="molecule type" value="Genomic_DNA"/>
</dbReference>
<dbReference type="InterPro" id="IPR058240">
    <property type="entry name" value="rSAM_sf"/>
</dbReference>
<dbReference type="SUPFAM" id="SSF102114">
    <property type="entry name" value="Radical SAM enzymes"/>
    <property type="match status" value="1"/>
</dbReference>
<dbReference type="PANTHER" id="PTHR43583:SF1">
    <property type="entry name" value="2-IMINOACETATE SYNTHASE"/>
    <property type="match status" value="1"/>
</dbReference>
<keyword evidence="9" id="KW-1185">Reference proteome</keyword>
<keyword evidence="5" id="KW-0408">Iron</keyword>
<dbReference type="InterPro" id="IPR034428">
    <property type="entry name" value="ThiH/NoCL/HydG-like"/>
</dbReference>
<organism evidence="8 9">
    <name type="scientific">Salipaludibacillus agaradhaerens</name>
    <name type="common">Bacillus agaradhaerens</name>
    <dbReference type="NCBI Taxonomy" id="76935"/>
    <lineage>
        <taxon>Bacteria</taxon>
        <taxon>Bacillati</taxon>
        <taxon>Bacillota</taxon>
        <taxon>Bacilli</taxon>
        <taxon>Bacillales</taxon>
        <taxon>Bacillaceae</taxon>
    </lineage>
</organism>
<feature type="domain" description="Radical SAM core" evidence="7">
    <location>
        <begin position="81"/>
        <end position="316"/>
    </location>
</feature>
<dbReference type="Proteomes" id="UP001057753">
    <property type="component" value="Unassembled WGS sequence"/>
</dbReference>
<dbReference type="PROSITE" id="PS51918">
    <property type="entry name" value="RADICAL_SAM"/>
    <property type="match status" value="1"/>
</dbReference>
<dbReference type="SFLD" id="SFLDG01081">
    <property type="entry name" value="cleavage_of_the_Ca-Cb_bond_in"/>
    <property type="match status" value="1"/>
</dbReference>
<evidence type="ECO:0000256" key="1">
    <source>
        <dbReference type="ARBA" id="ARBA00001966"/>
    </source>
</evidence>
<protein>
    <submittedName>
        <fullName evidence="8">2-iminoacetate synthase ThiH</fullName>
        <ecNumber evidence="8">4.1.99.19</ecNumber>
    </submittedName>
</protein>
<dbReference type="AlphaFoldDB" id="A0A9Q4FZN7"/>
<keyword evidence="6" id="KW-0411">Iron-sulfur</keyword>
<keyword evidence="3" id="KW-0949">S-adenosyl-L-methionine</keyword>
<evidence type="ECO:0000256" key="3">
    <source>
        <dbReference type="ARBA" id="ARBA00022691"/>
    </source>
</evidence>
<dbReference type="SFLD" id="SFLDF00301">
    <property type="entry name" value="2-iminoacetate_synthase_(ThiH)"/>
    <property type="match status" value="1"/>
</dbReference>
<keyword evidence="4" id="KW-0479">Metal-binding</keyword>
<keyword evidence="8" id="KW-0456">Lyase</keyword>
<dbReference type="PANTHER" id="PTHR43583">
    <property type="entry name" value="2-IMINOACETATE SYNTHASE"/>
    <property type="match status" value="1"/>
</dbReference>
<evidence type="ECO:0000256" key="6">
    <source>
        <dbReference type="ARBA" id="ARBA00023014"/>
    </source>
</evidence>
<evidence type="ECO:0000313" key="9">
    <source>
        <dbReference type="Proteomes" id="UP001057753"/>
    </source>
</evidence>
<dbReference type="Pfam" id="PF06968">
    <property type="entry name" value="BATS"/>
    <property type="match status" value="1"/>
</dbReference>
<dbReference type="SFLD" id="SFLDG01060">
    <property type="entry name" value="BATS_domain_containing"/>
    <property type="match status" value="1"/>
</dbReference>
<reference evidence="8" key="1">
    <citation type="submission" date="2020-06" db="EMBL/GenBank/DDBJ databases">
        <title>Insight into the genomes of haloalkaliphilic bacilli from Kenyan soda lakes.</title>
        <authorList>
            <person name="Mwirichia R."/>
            <person name="Villamizar G.C."/>
            <person name="Poehlein A."/>
            <person name="Mugweru J."/>
            <person name="Kipnyargis A."/>
            <person name="Kiplimo D."/>
            <person name="Orwa P."/>
            <person name="Daniel R."/>
        </authorList>
    </citation>
    <scope>NUCLEOTIDE SEQUENCE</scope>
    <source>
        <strain evidence="8">B1096_S55</strain>
    </source>
</reference>
<evidence type="ECO:0000313" key="8">
    <source>
        <dbReference type="EMBL" id="MCR6096934.1"/>
    </source>
</evidence>
<dbReference type="InterPro" id="IPR010722">
    <property type="entry name" value="BATS_dom"/>
</dbReference>
<dbReference type="CDD" id="cd01335">
    <property type="entry name" value="Radical_SAM"/>
    <property type="match status" value="1"/>
</dbReference>
<accession>A0A9Q4FZN7</accession>
<sequence>MLKKTGERRHIVSFYDKLQHLKGLPIADHLASISPSEIETVLTKSRIDEHDFLKLLSPAAEAYLEVMAQKAHQLTVQHFGKTMLLFQPLYLSDYCVNICKYCSFSVDNSFPRRRLTMDEVRKEAEIISDRGIQHIILLSGESRNHSSVAYLIESMSILKEYFASISIEIQPMDTLDYQKLVKAGIDGVTVYQEVYDEKVYSEIHTAGPKRDFRYRLQTPERAAAAGMRTVNIGALLGLDEWRKECFITGLHAAYLQQTFPETEVSVSFPRLRPHAGSYKPKVMITDKHLVQAIVAARLFLPRAGITLSTRERATLRNNLIPLGVTKMSAESSTVVGGYSEPDVTQSQFDISDERSVKEVKEHLHQANYSPVMKDWQFI</sequence>
<dbReference type="GO" id="GO:0051539">
    <property type="term" value="F:4 iron, 4 sulfur cluster binding"/>
    <property type="evidence" value="ECO:0007669"/>
    <property type="project" value="UniProtKB-KW"/>
</dbReference>
<gene>
    <name evidence="8" type="primary">thiH</name>
    <name evidence="8" type="ORF">HXA33_10230</name>
</gene>
<comment type="cofactor">
    <cofactor evidence="1">
        <name>[4Fe-4S] cluster</name>
        <dbReference type="ChEBI" id="CHEBI:49883"/>
    </cofactor>
</comment>
<dbReference type="InterPro" id="IPR013785">
    <property type="entry name" value="Aldolase_TIM"/>
</dbReference>
<proteinExistence type="predicted"/>
<dbReference type="Pfam" id="PF04055">
    <property type="entry name" value="Radical_SAM"/>
    <property type="match status" value="1"/>
</dbReference>
<dbReference type="GO" id="GO:0005506">
    <property type="term" value="F:iron ion binding"/>
    <property type="evidence" value="ECO:0007669"/>
    <property type="project" value="InterPro"/>
</dbReference>
<comment type="caution">
    <text evidence="8">The sequence shown here is derived from an EMBL/GenBank/DDBJ whole genome shotgun (WGS) entry which is preliminary data.</text>
</comment>
<dbReference type="InterPro" id="IPR007197">
    <property type="entry name" value="rSAM"/>
</dbReference>
<evidence type="ECO:0000256" key="4">
    <source>
        <dbReference type="ARBA" id="ARBA00022723"/>
    </source>
</evidence>
<evidence type="ECO:0000259" key="7">
    <source>
        <dbReference type="PROSITE" id="PS51918"/>
    </source>
</evidence>
<evidence type="ECO:0000256" key="5">
    <source>
        <dbReference type="ARBA" id="ARBA00023004"/>
    </source>
</evidence>
<dbReference type="InterPro" id="IPR012726">
    <property type="entry name" value="ThiH"/>
</dbReference>
<dbReference type="GO" id="GO:0036355">
    <property type="term" value="F:2-iminoacetate synthase activity"/>
    <property type="evidence" value="ECO:0007669"/>
    <property type="project" value="UniProtKB-EC"/>
</dbReference>
<dbReference type="SFLD" id="SFLDS00029">
    <property type="entry name" value="Radical_SAM"/>
    <property type="match status" value="1"/>
</dbReference>
<dbReference type="NCBIfam" id="TIGR02351">
    <property type="entry name" value="thiH"/>
    <property type="match status" value="1"/>
</dbReference>
<keyword evidence="2" id="KW-0004">4Fe-4S</keyword>
<name>A0A9Q4FZN7_SALAG</name>